<dbReference type="AlphaFoldDB" id="A0A1U7N4H6"/>
<dbReference type="RefSeq" id="WP_075901476.1">
    <property type="nucleotide sequence ID" value="NZ_MKZS01000001.1"/>
</dbReference>
<dbReference type="PROSITE" id="PS50005">
    <property type="entry name" value="TPR"/>
    <property type="match status" value="2"/>
</dbReference>
<dbReference type="SMART" id="SM00028">
    <property type="entry name" value="TPR"/>
    <property type="match status" value="2"/>
</dbReference>
<dbReference type="Pfam" id="PF13424">
    <property type="entry name" value="TPR_12"/>
    <property type="match status" value="1"/>
</dbReference>
<dbReference type="EMBL" id="MKZS01000001">
    <property type="protein sequence ID" value="OLT60860.1"/>
    <property type="molecule type" value="Genomic_DNA"/>
</dbReference>
<evidence type="ECO:0000313" key="2">
    <source>
        <dbReference type="EMBL" id="OLT60860.1"/>
    </source>
</evidence>
<protein>
    <submittedName>
        <fullName evidence="2">Uncharacterized protein</fullName>
    </submittedName>
</protein>
<keyword evidence="1" id="KW-0802">TPR repeat</keyword>
<feature type="repeat" description="TPR" evidence="1">
    <location>
        <begin position="98"/>
        <end position="131"/>
    </location>
</feature>
<name>A0A1U7N4H6_9CYAN</name>
<keyword evidence="3" id="KW-1185">Reference proteome</keyword>
<gene>
    <name evidence="2" type="ORF">BJP37_19415</name>
</gene>
<dbReference type="Proteomes" id="UP000186657">
    <property type="component" value="Unassembled WGS sequence"/>
</dbReference>
<proteinExistence type="predicted"/>
<comment type="caution">
    <text evidence="2">The sequence shown here is derived from an EMBL/GenBank/DDBJ whole genome shotgun (WGS) entry which is preliminary data.</text>
</comment>
<sequence>MLILPEEELTKLVLNNEHLIIEYLAISEAKLRNLEQSNQEGFYAEFKQIIERMNFVEDLGRIGSEHKGQPLIAALGDEFELNGQIATAQTLNNQSLLAMGWNRLGRLLQQQGKLDQAQQAFEREIAIAEALNNQSLLAMGLNHLGEVLQQQGKLDQAQQAFERALKIDTVNKFSSLYTGLSRLSTVLEKHIFDFSKDYLERIKRRLMAILQASALASEQNELPDAAKNYLMDIRNTARVILWQIDNYQLSHQKYPVTNLLDWLKTSPTWAGDDFQECLDYVNRVRE</sequence>
<organism evidence="2 3">
    <name type="scientific">Moorena bouillonii PNG</name>
    <dbReference type="NCBI Taxonomy" id="568701"/>
    <lineage>
        <taxon>Bacteria</taxon>
        <taxon>Bacillati</taxon>
        <taxon>Cyanobacteriota</taxon>
        <taxon>Cyanophyceae</taxon>
        <taxon>Coleofasciculales</taxon>
        <taxon>Coleofasciculaceae</taxon>
        <taxon>Moorena</taxon>
    </lineage>
</organism>
<dbReference type="InterPro" id="IPR011990">
    <property type="entry name" value="TPR-like_helical_dom_sf"/>
</dbReference>
<dbReference type="Gene3D" id="1.25.40.10">
    <property type="entry name" value="Tetratricopeptide repeat domain"/>
    <property type="match status" value="1"/>
</dbReference>
<dbReference type="InterPro" id="IPR019734">
    <property type="entry name" value="TPR_rpt"/>
</dbReference>
<dbReference type="SUPFAM" id="SSF48452">
    <property type="entry name" value="TPR-like"/>
    <property type="match status" value="1"/>
</dbReference>
<evidence type="ECO:0000313" key="3">
    <source>
        <dbReference type="Proteomes" id="UP000186657"/>
    </source>
</evidence>
<evidence type="ECO:0000256" key="1">
    <source>
        <dbReference type="PROSITE-ProRule" id="PRU00339"/>
    </source>
</evidence>
<accession>A0A1U7N4H6</accession>
<reference evidence="2 3" key="1">
    <citation type="submission" date="2016-10" db="EMBL/GenBank/DDBJ databases">
        <title>Comparative genomics uncovers the prolific and rare metabolic potential of the cyanobacterial genus Moorea.</title>
        <authorList>
            <person name="Leao T."/>
            <person name="Castelao G."/>
            <person name="Korobeynikov A."/>
            <person name="Monroe E.A."/>
            <person name="Podell S."/>
            <person name="Glukhov E."/>
            <person name="Allen E."/>
            <person name="Gerwick W.H."/>
            <person name="Gerwick L."/>
        </authorList>
    </citation>
    <scope>NUCLEOTIDE SEQUENCE [LARGE SCALE GENOMIC DNA]</scope>
    <source>
        <strain evidence="2 3">PNG5-198</strain>
    </source>
</reference>
<feature type="repeat" description="TPR" evidence="1">
    <location>
        <begin position="138"/>
        <end position="171"/>
    </location>
</feature>